<keyword evidence="2" id="KW-0418">Kinase</keyword>
<dbReference type="Proteomes" id="UP001140949">
    <property type="component" value="Unassembled WGS sequence"/>
</dbReference>
<dbReference type="EMBL" id="JANAVB010027596">
    <property type="protein sequence ID" value="KAJ6817923.1"/>
    <property type="molecule type" value="Genomic_DNA"/>
</dbReference>
<keyword evidence="1" id="KW-0812">Transmembrane</keyword>
<feature type="transmembrane region" description="Helical" evidence="1">
    <location>
        <begin position="12"/>
        <end position="33"/>
    </location>
</feature>
<keyword evidence="3" id="KW-1185">Reference proteome</keyword>
<gene>
    <name evidence="2" type="ORF">M6B38_409860</name>
</gene>
<evidence type="ECO:0000313" key="2">
    <source>
        <dbReference type="EMBL" id="KAJ6817923.1"/>
    </source>
</evidence>
<keyword evidence="1" id="KW-1133">Transmembrane helix</keyword>
<name>A0AAX6FNN4_IRIPA</name>
<evidence type="ECO:0000256" key="1">
    <source>
        <dbReference type="SAM" id="Phobius"/>
    </source>
</evidence>
<keyword evidence="2" id="KW-0808">Transferase</keyword>
<accession>A0AAX6FNN4</accession>
<reference evidence="2" key="1">
    <citation type="journal article" date="2023" name="GigaByte">
        <title>Genome assembly of the bearded iris, Iris pallida Lam.</title>
        <authorList>
            <person name="Bruccoleri R.E."/>
            <person name="Oakeley E.J."/>
            <person name="Faust A.M.E."/>
            <person name="Altorfer M."/>
            <person name="Dessus-Babus S."/>
            <person name="Burckhardt D."/>
            <person name="Oertli M."/>
            <person name="Naumann U."/>
            <person name="Petersen F."/>
            <person name="Wong J."/>
        </authorList>
    </citation>
    <scope>NUCLEOTIDE SEQUENCE</scope>
    <source>
        <strain evidence="2">GSM-AAB239-AS_SAM_17_03QT</strain>
    </source>
</reference>
<organism evidence="2 3">
    <name type="scientific">Iris pallida</name>
    <name type="common">Sweet iris</name>
    <dbReference type="NCBI Taxonomy" id="29817"/>
    <lineage>
        <taxon>Eukaryota</taxon>
        <taxon>Viridiplantae</taxon>
        <taxon>Streptophyta</taxon>
        <taxon>Embryophyta</taxon>
        <taxon>Tracheophyta</taxon>
        <taxon>Spermatophyta</taxon>
        <taxon>Magnoliopsida</taxon>
        <taxon>Liliopsida</taxon>
        <taxon>Asparagales</taxon>
        <taxon>Iridaceae</taxon>
        <taxon>Iridoideae</taxon>
        <taxon>Irideae</taxon>
        <taxon>Iris</taxon>
    </lineage>
</organism>
<protein>
    <submittedName>
        <fullName evidence="2">Proline-rich receptor-like protein kinase PERK3</fullName>
    </submittedName>
</protein>
<keyword evidence="1" id="KW-0472">Membrane</keyword>
<dbReference type="AlphaFoldDB" id="A0AAX6FNN4"/>
<proteinExistence type="predicted"/>
<reference evidence="2" key="2">
    <citation type="submission" date="2023-04" db="EMBL/GenBank/DDBJ databases">
        <authorList>
            <person name="Bruccoleri R.E."/>
            <person name="Oakeley E.J."/>
            <person name="Faust A.-M."/>
            <person name="Dessus-Babus S."/>
            <person name="Altorfer M."/>
            <person name="Burckhardt D."/>
            <person name="Oertli M."/>
            <person name="Naumann U."/>
            <person name="Petersen F."/>
            <person name="Wong J."/>
        </authorList>
    </citation>
    <scope>NUCLEOTIDE SEQUENCE</scope>
    <source>
        <strain evidence="2">GSM-AAB239-AS_SAM_17_03QT</strain>
        <tissue evidence="2">Leaf</tissue>
    </source>
</reference>
<evidence type="ECO:0000313" key="3">
    <source>
        <dbReference type="Proteomes" id="UP001140949"/>
    </source>
</evidence>
<keyword evidence="2" id="KW-0675">Receptor</keyword>
<dbReference type="GO" id="GO:0016301">
    <property type="term" value="F:kinase activity"/>
    <property type="evidence" value="ECO:0007669"/>
    <property type="project" value="UniProtKB-KW"/>
</dbReference>
<sequence length="38" mass="4399">MVASMTIASTAWSLMIVRLVVMITIQWPQLLVLSRPRW</sequence>
<comment type="caution">
    <text evidence="2">The sequence shown here is derived from an EMBL/GenBank/DDBJ whole genome shotgun (WGS) entry which is preliminary data.</text>
</comment>